<dbReference type="Proteomes" id="UP000479190">
    <property type="component" value="Unassembled WGS sequence"/>
</dbReference>
<evidence type="ECO:0000313" key="2">
    <source>
        <dbReference type="EMBL" id="CAB0037776.1"/>
    </source>
</evidence>
<feature type="compositionally biased region" description="Acidic residues" evidence="1">
    <location>
        <begin position="90"/>
        <end position="101"/>
    </location>
</feature>
<evidence type="ECO:0000256" key="1">
    <source>
        <dbReference type="SAM" id="MobiDB-lite"/>
    </source>
</evidence>
<dbReference type="AlphaFoldDB" id="A0A6H5IPV1"/>
<dbReference type="OrthoDB" id="10069833at2759"/>
<feature type="compositionally biased region" description="Polar residues" evidence="1">
    <location>
        <begin position="21"/>
        <end position="43"/>
    </location>
</feature>
<feature type="non-terminal residue" evidence="2">
    <location>
        <position position="1"/>
    </location>
</feature>
<accession>A0A6H5IPV1</accession>
<dbReference type="EMBL" id="CADCXV010000867">
    <property type="protein sequence ID" value="CAB0037776.1"/>
    <property type="molecule type" value="Genomic_DNA"/>
</dbReference>
<name>A0A6H5IPV1_9HYME</name>
<reference evidence="2 3" key="1">
    <citation type="submission" date="2020-02" db="EMBL/GenBank/DDBJ databases">
        <authorList>
            <person name="Ferguson B K."/>
        </authorList>
    </citation>
    <scope>NUCLEOTIDE SEQUENCE [LARGE SCALE GENOMIC DNA]</scope>
</reference>
<evidence type="ECO:0000313" key="3">
    <source>
        <dbReference type="Proteomes" id="UP000479190"/>
    </source>
</evidence>
<protein>
    <submittedName>
        <fullName evidence="2">Uncharacterized protein</fullName>
    </submittedName>
</protein>
<feature type="compositionally biased region" description="Pro residues" evidence="1">
    <location>
        <begin position="1"/>
        <end position="11"/>
    </location>
</feature>
<feature type="compositionally biased region" description="Basic and acidic residues" evidence="1">
    <location>
        <begin position="69"/>
        <end position="79"/>
    </location>
</feature>
<organism evidence="2 3">
    <name type="scientific">Trichogramma brassicae</name>
    <dbReference type="NCBI Taxonomy" id="86971"/>
    <lineage>
        <taxon>Eukaryota</taxon>
        <taxon>Metazoa</taxon>
        <taxon>Ecdysozoa</taxon>
        <taxon>Arthropoda</taxon>
        <taxon>Hexapoda</taxon>
        <taxon>Insecta</taxon>
        <taxon>Pterygota</taxon>
        <taxon>Neoptera</taxon>
        <taxon>Endopterygota</taxon>
        <taxon>Hymenoptera</taxon>
        <taxon>Apocrita</taxon>
        <taxon>Proctotrupomorpha</taxon>
        <taxon>Chalcidoidea</taxon>
        <taxon>Trichogrammatidae</taxon>
        <taxon>Trichogramma</taxon>
    </lineage>
</organism>
<proteinExistence type="predicted"/>
<feature type="region of interest" description="Disordered" evidence="1">
    <location>
        <begin position="1"/>
        <end position="146"/>
    </location>
</feature>
<gene>
    <name evidence="2" type="ORF">TBRA_LOCUS9587</name>
</gene>
<keyword evidence="3" id="KW-1185">Reference proteome</keyword>
<sequence length="510" mass="61110">QIKPILPPPPSSSKRGHFERQQTLQHTPTSTGAPSPANIITNKTPPPKDSGQCEAQDKSISGASPWSPEGKEFVREGSIRRSRHRLPGESDNEWKDDESEESNGRPKREGPCCPARSYPRYDLPPFEDRPLYEDASEDEKNRMFHDKMSRKIREARIKSAYRNREPMSWYDESRWEEERRRHPLRKAPYKNEEEYKAYWKHRSKQRPWNGEREGFWGPEHQFYDEECERRMGPWTEEERDNRERFSSQESMGFEDAERWYRREYDRRRYEDDNIVHRARGPPPSNMSESDYIARDIYKKPHDTHYFREGRDRYYDYPPSWEEEYETKRTEESPRIVHVNFLKLYKEMNCQRKPDPRYICATCSYTSVTYIYVVCNYITLPEYLANKLQRLWHTAGRFVFGLRLDDRLAPFLEKMGCVSIERFFLGILVHRKCFRCVLDSLVTCFIGERLERTRSSLLTQLMVPESDSELRRRFFPVARARMWNELPLAVCEADLSSLFRRRLRAYLVDHG</sequence>
<feature type="compositionally biased region" description="Basic and acidic residues" evidence="1">
    <location>
        <begin position="126"/>
        <end position="146"/>
    </location>
</feature>